<name>A0AAU9NY72_9ASTR</name>
<reference evidence="1 2" key="1">
    <citation type="submission" date="2022-01" db="EMBL/GenBank/DDBJ databases">
        <authorList>
            <person name="Xiong W."/>
            <person name="Schranz E."/>
        </authorList>
    </citation>
    <scope>NUCLEOTIDE SEQUENCE [LARGE SCALE GENOMIC DNA]</scope>
</reference>
<evidence type="ECO:0000313" key="1">
    <source>
        <dbReference type="EMBL" id="CAH1442756.1"/>
    </source>
</evidence>
<proteinExistence type="predicted"/>
<dbReference type="Proteomes" id="UP001157418">
    <property type="component" value="Unassembled WGS sequence"/>
</dbReference>
<sequence length="83" mass="9674">MESTHESNDDRSLKSGPSCLSLAIERRKPVIDHRLHPLFRFACSVRLLSSDCRRPDFRSTAPPLVRELEHRHAEIERRKLSNL</sequence>
<dbReference type="AlphaFoldDB" id="A0AAU9NY72"/>
<comment type="caution">
    <text evidence="1">The sequence shown here is derived from an EMBL/GenBank/DDBJ whole genome shotgun (WGS) entry which is preliminary data.</text>
</comment>
<protein>
    <submittedName>
        <fullName evidence="1">Uncharacterized protein</fullName>
    </submittedName>
</protein>
<evidence type="ECO:0000313" key="2">
    <source>
        <dbReference type="Proteomes" id="UP001157418"/>
    </source>
</evidence>
<organism evidence="1 2">
    <name type="scientific">Lactuca virosa</name>
    <dbReference type="NCBI Taxonomy" id="75947"/>
    <lineage>
        <taxon>Eukaryota</taxon>
        <taxon>Viridiplantae</taxon>
        <taxon>Streptophyta</taxon>
        <taxon>Embryophyta</taxon>
        <taxon>Tracheophyta</taxon>
        <taxon>Spermatophyta</taxon>
        <taxon>Magnoliopsida</taxon>
        <taxon>eudicotyledons</taxon>
        <taxon>Gunneridae</taxon>
        <taxon>Pentapetalae</taxon>
        <taxon>asterids</taxon>
        <taxon>campanulids</taxon>
        <taxon>Asterales</taxon>
        <taxon>Asteraceae</taxon>
        <taxon>Cichorioideae</taxon>
        <taxon>Cichorieae</taxon>
        <taxon>Lactucinae</taxon>
        <taxon>Lactuca</taxon>
    </lineage>
</organism>
<accession>A0AAU9NY72</accession>
<keyword evidence="2" id="KW-1185">Reference proteome</keyword>
<gene>
    <name evidence="1" type="ORF">LVIROSA_LOCUS28723</name>
</gene>
<dbReference type="EMBL" id="CAKMRJ010005412">
    <property type="protein sequence ID" value="CAH1442756.1"/>
    <property type="molecule type" value="Genomic_DNA"/>
</dbReference>